<evidence type="ECO:0000313" key="1">
    <source>
        <dbReference type="EMBL" id="OAX33114.1"/>
    </source>
</evidence>
<protein>
    <submittedName>
        <fullName evidence="1">Uncharacterized protein</fullName>
    </submittedName>
</protein>
<organism evidence="1 2">
    <name type="scientific">Rhizopogon vinicolor AM-OR11-026</name>
    <dbReference type="NCBI Taxonomy" id="1314800"/>
    <lineage>
        <taxon>Eukaryota</taxon>
        <taxon>Fungi</taxon>
        <taxon>Dikarya</taxon>
        <taxon>Basidiomycota</taxon>
        <taxon>Agaricomycotina</taxon>
        <taxon>Agaricomycetes</taxon>
        <taxon>Agaricomycetidae</taxon>
        <taxon>Boletales</taxon>
        <taxon>Suillineae</taxon>
        <taxon>Rhizopogonaceae</taxon>
        <taxon>Rhizopogon</taxon>
    </lineage>
</organism>
<sequence>MPTNTSELWSSSVVQTLFARAPPAPLSPKAVWHQDLTAQINELPANVNIRAVLHLLNDDFNGCHELAQSQEGNPYSNHLHSIIHRREPDYWNSKYWIARFSHEHLPEIYSPGGTISQAKEEMEKFVDDVQTVEATGGGVADQEKKQWEEMTKLARILIDSDREL</sequence>
<dbReference type="InParanoid" id="A0A1B7MKI7"/>
<dbReference type="Proteomes" id="UP000092154">
    <property type="component" value="Unassembled WGS sequence"/>
</dbReference>
<reference evidence="1 2" key="1">
    <citation type="submission" date="2016-06" db="EMBL/GenBank/DDBJ databases">
        <title>Comparative genomics of the ectomycorrhizal sister species Rhizopogon vinicolor and Rhizopogon vesiculosus (Basidiomycota: Boletales) reveals a divergence of the mating type B locus.</title>
        <authorList>
            <consortium name="DOE Joint Genome Institute"/>
            <person name="Mujic A.B."/>
            <person name="Kuo A."/>
            <person name="Tritt A."/>
            <person name="Lipzen A."/>
            <person name="Chen C."/>
            <person name="Johnson J."/>
            <person name="Sharma A."/>
            <person name="Barry K."/>
            <person name="Grigoriev I.V."/>
            <person name="Spatafora J.W."/>
        </authorList>
    </citation>
    <scope>NUCLEOTIDE SEQUENCE [LARGE SCALE GENOMIC DNA]</scope>
    <source>
        <strain evidence="1 2">AM-OR11-026</strain>
    </source>
</reference>
<gene>
    <name evidence="1" type="ORF">K503DRAFT_851990</name>
</gene>
<dbReference type="OrthoDB" id="2306919at2759"/>
<dbReference type="AlphaFoldDB" id="A0A1B7MKI7"/>
<evidence type="ECO:0000313" key="2">
    <source>
        <dbReference type="Proteomes" id="UP000092154"/>
    </source>
</evidence>
<proteinExistence type="predicted"/>
<dbReference type="EMBL" id="KV448836">
    <property type="protein sequence ID" value="OAX33114.1"/>
    <property type="molecule type" value="Genomic_DNA"/>
</dbReference>
<name>A0A1B7MKI7_9AGAM</name>
<keyword evidence="2" id="KW-1185">Reference proteome</keyword>
<accession>A0A1B7MKI7</accession>